<dbReference type="EC" id="2.4.99.28" evidence="11"/>
<name>A0ABW4YBA1_9GAMM</name>
<comment type="subcellular location">
    <subcellularLocation>
        <location evidence="11">Cell inner membrane</location>
        <topology evidence="11">Multi-pass membrane protein</topology>
    </subcellularLocation>
    <subcellularLocation>
        <location evidence="1">Membrane</location>
        <topology evidence="1">Multi-pass membrane protein</topology>
    </subcellularLocation>
</comment>
<feature type="transmembrane region" description="Helical" evidence="11">
    <location>
        <begin position="85"/>
        <end position="104"/>
    </location>
</feature>
<keyword evidence="3 11" id="KW-0328">Glycosyltransferase</keyword>
<keyword evidence="6 11" id="KW-0133">Cell shape</keyword>
<comment type="catalytic activity">
    <reaction evidence="11">
        <text>[GlcNAc-(1-&gt;4)-Mur2Ac(oyl-L-Ala-gamma-D-Glu-L-Lys-D-Ala-D-Ala)](n)-di-trans,octa-cis-undecaprenyl diphosphate + beta-D-GlcNAc-(1-&gt;4)-Mur2Ac(oyl-L-Ala-gamma-D-Glu-L-Lys-D-Ala-D-Ala)-di-trans,octa-cis-undecaprenyl diphosphate = [GlcNAc-(1-&gt;4)-Mur2Ac(oyl-L-Ala-gamma-D-Glu-L-Lys-D-Ala-D-Ala)](n+1)-di-trans,octa-cis-undecaprenyl diphosphate + di-trans,octa-cis-undecaprenyl diphosphate + H(+)</text>
        <dbReference type="Rhea" id="RHEA:23708"/>
        <dbReference type="Rhea" id="RHEA-COMP:9602"/>
        <dbReference type="Rhea" id="RHEA-COMP:9603"/>
        <dbReference type="ChEBI" id="CHEBI:15378"/>
        <dbReference type="ChEBI" id="CHEBI:58405"/>
        <dbReference type="ChEBI" id="CHEBI:60033"/>
        <dbReference type="ChEBI" id="CHEBI:78435"/>
        <dbReference type="EC" id="2.4.99.28"/>
    </reaction>
</comment>
<feature type="transmembrane region" description="Helical" evidence="11">
    <location>
        <begin position="149"/>
        <end position="166"/>
    </location>
</feature>
<dbReference type="InterPro" id="IPR011923">
    <property type="entry name" value="RodA/MrdB"/>
</dbReference>
<feature type="transmembrane region" description="Helical" evidence="11">
    <location>
        <begin position="195"/>
        <end position="213"/>
    </location>
</feature>
<keyword evidence="2 11" id="KW-1003">Cell membrane</keyword>
<dbReference type="PROSITE" id="PS00428">
    <property type="entry name" value="FTSW_RODA_SPOVE"/>
    <property type="match status" value="1"/>
</dbReference>
<evidence type="ECO:0000256" key="6">
    <source>
        <dbReference type="ARBA" id="ARBA00022960"/>
    </source>
</evidence>
<evidence type="ECO:0000256" key="2">
    <source>
        <dbReference type="ARBA" id="ARBA00022475"/>
    </source>
</evidence>
<dbReference type="PANTHER" id="PTHR30474">
    <property type="entry name" value="CELL CYCLE PROTEIN"/>
    <property type="match status" value="1"/>
</dbReference>
<keyword evidence="8 11" id="KW-1133">Transmembrane helix</keyword>
<keyword evidence="10 11" id="KW-0961">Cell wall biogenesis/degradation</keyword>
<evidence type="ECO:0000256" key="10">
    <source>
        <dbReference type="ARBA" id="ARBA00023316"/>
    </source>
</evidence>
<dbReference type="HAMAP" id="MF_02079">
    <property type="entry name" value="PGT_RodA"/>
    <property type="match status" value="1"/>
</dbReference>
<sequence>MGIKPVSSRLGANTSTPDARLFQRLHIDLTLLVALLALCGFGLVVLYSAGEQNAGIIERQLARLGLAFGIMVAIAQISPQTLRRWSPGLYVIGVLMLLAVLVVGEIGKGAQRWLDLGVFRFQPSEVLKLAVPMTLAWLLSSRPLPPRPTSVLLALTLTLVPVVLIAKQPDLGTSLLVASAGILVLFMAGLSWRMILGFALLAAAIAPLVWFGMHDYQRARVLTFLDPQSDPLGTGYHIIQSQIAIGSGGISGKGWLNGTQSHLEFLPERHTDFIFAVIGEEFGFSGILALLALYLFIVLRGLFIAVQAQDNFGRLLAGGLTLVFFVYVFVNTGMVSGLLPVVGVPLPLISYGGTSMVTLLAGFGILMSIETHKQTKSR</sequence>
<dbReference type="PANTHER" id="PTHR30474:SF1">
    <property type="entry name" value="PEPTIDOGLYCAN GLYCOSYLTRANSFERASE MRDB"/>
    <property type="match status" value="1"/>
</dbReference>
<keyword evidence="11" id="KW-0997">Cell inner membrane</keyword>
<keyword evidence="4 11" id="KW-0808">Transferase</keyword>
<dbReference type="RefSeq" id="WP_386026566.1">
    <property type="nucleotide sequence ID" value="NZ_JBHUHX010000024.1"/>
</dbReference>
<keyword evidence="13" id="KW-1185">Reference proteome</keyword>
<evidence type="ECO:0000256" key="7">
    <source>
        <dbReference type="ARBA" id="ARBA00022984"/>
    </source>
</evidence>
<feature type="transmembrane region" description="Helical" evidence="11">
    <location>
        <begin position="348"/>
        <end position="369"/>
    </location>
</feature>
<keyword evidence="9 11" id="KW-0472">Membrane</keyword>
<comment type="caution">
    <text evidence="12">The sequence shown here is derived from an EMBL/GenBank/DDBJ whole genome shotgun (WGS) entry which is preliminary data.</text>
</comment>
<accession>A0ABW4YBA1</accession>
<reference evidence="13" key="1">
    <citation type="journal article" date="2019" name="Int. J. Syst. Evol. Microbiol.">
        <title>The Global Catalogue of Microorganisms (GCM) 10K type strain sequencing project: providing services to taxonomists for standard genome sequencing and annotation.</title>
        <authorList>
            <consortium name="The Broad Institute Genomics Platform"/>
            <consortium name="The Broad Institute Genome Sequencing Center for Infectious Disease"/>
            <person name="Wu L."/>
            <person name="Ma J."/>
        </authorList>
    </citation>
    <scope>NUCLEOTIDE SEQUENCE [LARGE SCALE GENOMIC DNA]</scope>
    <source>
        <strain evidence="13">KACC 12597</strain>
    </source>
</reference>
<evidence type="ECO:0000256" key="3">
    <source>
        <dbReference type="ARBA" id="ARBA00022676"/>
    </source>
</evidence>
<keyword evidence="5 11" id="KW-0812">Transmembrane</keyword>
<dbReference type="Pfam" id="PF01098">
    <property type="entry name" value="FTSW_RODA_SPOVE"/>
    <property type="match status" value="1"/>
</dbReference>
<protein>
    <recommendedName>
        <fullName evidence="11">Peptidoglycan glycosyltransferase MrdB</fullName>
        <shortName evidence="11">PGT</shortName>
        <ecNumber evidence="11">2.4.99.28</ecNumber>
    </recommendedName>
    <alternativeName>
        <fullName evidence="11">Cell elongation protein RodA</fullName>
    </alternativeName>
    <alternativeName>
        <fullName evidence="11">Cell wall polymerase</fullName>
    </alternativeName>
    <alternativeName>
        <fullName evidence="11">Peptidoglycan polymerase</fullName>
        <shortName evidence="11">PG polymerase</shortName>
    </alternativeName>
</protein>
<dbReference type="Proteomes" id="UP001597337">
    <property type="component" value="Unassembled WGS sequence"/>
</dbReference>
<evidence type="ECO:0000256" key="9">
    <source>
        <dbReference type="ARBA" id="ARBA00023136"/>
    </source>
</evidence>
<evidence type="ECO:0000313" key="13">
    <source>
        <dbReference type="Proteomes" id="UP001597337"/>
    </source>
</evidence>
<evidence type="ECO:0000256" key="5">
    <source>
        <dbReference type="ARBA" id="ARBA00022692"/>
    </source>
</evidence>
<gene>
    <name evidence="11 12" type="primary">rodA</name>
    <name evidence="11" type="synonym">mrdB</name>
    <name evidence="12" type="ORF">ACFSJC_10950</name>
</gene>
<comment type="pathway">
    <text evidence="11">Cell wall biogenesis; peptidoglycan biosynthesis.</text>
</comment>
<evidence type="ECO:0000256" key="4">
    <source>
        <dbReference type="ARBA" id="ARBA00022679"/>
    </source>
</evidence>
<dbReference type="EMBL" id="JBHUHX010000024">
    <property type="protein sequence ID" value="MFD2112358.1"/>
    <property type="molecule type" value="Genomic_DNA"/>
</dbReference>
<feature type="transmembrane region" description="Helical" evidence="11">
    <location>
        <begin position="282"/>
        <end position="303"/>
    </location>
</feature>
<feature type="transmembrane region" description="Helical" evidence="11">
    <location>
        <begin position="61"/>
        <end position="79"/>
    </location>
</feature>
<organism evidence="12 13">
    <name type="scientific">Thiorhodococcus fuscus</name>
    <dbReference type="NCBI Taxonomy" id="527200"/>
    <lineage>
        <taxon>Bacteria</taxon>
        <taxon>Pseudomonadati</taxon>
        <taxon>Pseudomonadota</taxon>
        <taxon>Gammaproteobacteria</taxon>
        <taxon>Chromatiales</taxon>
        <taxon>Chromatiaceae</taxon>
        <taxon>Thiorhodococcus</taxon>
    </lineage>
</organism>
<evidence type="ECO:0000313" key="12">
    <source>
        <dbReference type="EMBL" id="MFD2112358.1"/>
    </source>
</evidence>
<feature type="transmembrane region" description="Helical" evidence="11">
    <location>
        <begin position="172"/>
        <end position="190"/>
    </location>
</feature>
<dbReference type="InterPro" id="IPR018365">
    <property type="entry name" value="Cell_cycle_FtsW-rel_CS"/>
</dbReference>
<proteinExistence type="inferred from homology"/>
<feature type="transmembrane region" description="Helical" evidence="11">
    <location>
        <begin position="315"/>
        <end position="342"/>
    </location>
</feature>
<evidence type="ECO:0000256" key="8">
    <source>
        <dbReference type="ARBA" id="ARBA00022989"/>
    </source>
</evidence>
<evidence type="ECO:0000256" key="11">
    <source>
        <dbReference type="HAMAP-Rule" id="MF_02079"/>
    </source>
</evidence>
<comment type="function">
    <text evidence="11">Peptidoglycan polymerase that is essential for cell wall elongation.</text>
</comment>
<keyword evidence="7 11" id="KW-0573">Peptidoglycan synthesis</keyword>
<dbReference type="NCBIfam" id="TIGR02210">
    <property type="entry name" value="rodA_shape"/>
    <property type="match status" value="1"/>
</dbReference>
<comment type="similarity">
    <text evidence="11">Belongs to the SEDS family. MrdB/RodA subfamily.</text>
</comment>
<feature type="transmembrane region" description="Helical" evidence="11">
    <location>
        <begin position="29"/>
        <end position="49"/>
    </location>
</feature>
<evidence type="ECO:0000256" key="1">
    <source>
        <dbReference type="ARBA" id="ARBA00004141"/>
    </source>
</evidence>
<dbReference type="InterPro" id="IPR001182">
    <property type="entry name" value="FtsW/RodA"/>
</dbReference>